<dbReference type="PANTHER" id="PTHR30629">
    <property type="entry name" value="PROPHAGE INTEGRASE"/>
    <property type="match status" value="1"/>
</dbReference>
<dbReference type="InterPro" id="IPR025166">
    <property type="entry name" value="Integrase_DNA_bind_dom"/>
</dbReference>
<keyword evidence="3" id="KW-0238">DNA-binding</keyword>
<dbReference type="InterPro" id="IPR038488">
    <property type="entry name" value="Integrase_DNA-bd_sf"/>
</dbReference>
<dbReference type="EMBL" id="ARZY01000015">
    <property type="protein sequence ID" value="EWH10117.1"/>
    <property type="molecule type" value="Genomic_DNA"/>
</dbReference>
<dbReference type="Gene3D" id="1.10.443.10">
    <property type="entry name" value="Intergrase catalytic core"/>
    <property type="match status" value="1"/>
</dbReference>
<dbReference type="RefSeq" id="WP_035014462.1">
    <property type="nucleotide sequence ID" value="NZ_ARZY01000015.1"/>
</dbReference>
<organism evidence="6 7">
    <name type="scientific">Catenovulum agarivorans DS-2</name>
    <dbReference type="NCBI Taxonomy" id="1328313"/>
    <lineage>
        <taxon>Bacteria</taxon>
        <taxon>Pseudomonadati</taxon>
        <taxon>Pseudomonadota</taxon>
        <taxon>Gammaproteobacteria</taxon>
        <taxon>Alteromonadales</taxon>
        <taxon>Alteromonadaceae</taxon>
        <taxon>Catenovulum</taxon>
    </lineage>
</organism>
<dbReference type="STRING" id="1328313.DS2_09232"/>
<evidence type="ECO:0000256" key="4">
    <source>
        <dbReference type="ARBA" id="ARBA00023172"/>
    </source>
</evidence>
<evidence type="ECO:0000313" key="6">
    <source>
        <dbReference type="EMBL" id="EWH10117.1"/>
    </source>
</evidence>
<keyword evidence="4" id="KW-0233">DNA recombination</keyword>
<dbReference type="Gene3D" id="3.30.160.390">
    <property type="entry name" value="Integrase, DNA-binding domain"/>
    <property type="match status" value="1"/>
</dbReference>
<evidence type="ECO:0000313" key="7">
    <source>
        <dbReference type="Proteomes" id="UP000019276"/>
    </source>
</evidence>
<comment type="similarity">
    <text evidence="1">Belongs to the 'phage' integrase family.</text>
</comment>
<protein>
    <submittedName>
        <fullName evidence="6">Phage integrase</fullName>
    </submittedName>
</protein>
<dbReference type="Pfam" id="PF13356">
    <property type="entry name" value="Arm-DNA-bind_3"/>
    <property type="match status" value="1"/>
</dbReference>
<dbReference type="GO" id="GO:0006310">
    <property type="term" value="P:DNA recombination"/>
    <property type="evidence" value="ECO:0007669"/>
    <property type="project" value="UniProtKB-KW"/>
</dbReference>
<dbReference type="InterPro" id="IPR050808">
    <property type="entry name" value="Phage_Integrase"/>
</dbReference>
<dbReference type="InterPro" id="IPR013762">
    <property type="entry name" value="Integrase-like_cat_sf"/>
</dbReference>
<dbReference type="SUPFAM" id="SSF56349">
    <property type="entry name" value="DNA breaking-rejoining enzymes"/>
    <property type="match status" value="1"/>
</dbReference>
<dbReference type="GO" id="GO:0003677">
    <property type="term" value="F:DNA binding"/>
    <property type="evidence" value="ECO:0007669"/>
    <property type="project" value="UniProtKB-KW"/>
</dbReference>
<dbReference type="InterPro" id="IPR053876">
    <property type="entry name" value="Phage_int_M"/>
</dbReference>
<dbReference type="Gene3D" id="1.10.150.130">
    <property type="match status" value="1"/>
</dbReference>
<name>W7QMF5_9ALTE</name>
<feature type="domain" description="Tyr recombinase" evidence="5">
    <location>
        <begin position="204"/>
        <end position="378"/>
    </location>
</feature>
<accession>W7QMF5</accession>
<dbReference type="InterPro" id="IPR002104">
    <property type="entry name" value="Integrase_catalytic"/>
</dbReference>
<dbReference type="InterPro" id="IPR010998">
    <property type="entry name" value="Integrase_recombinase_N"/>
</dbReference>
<dbReference type="Pfam" id="PF22022">
    <property type="entry name" value="Phage_int_M"/>
    <property type="match status" value="1"/>
</dbReference>
<reference evidence="6 7" key="1">
    <citation type="journal article" date="2014" name="Genome Announc.">
        <title>Draft Genome Sequence of the Agar-Degrading Bacterium Catenovulum sp. Strain DS-2, Isolated from Intestines of Haliotis diversicolor.</title>
        <authorList>
            <person name="Shan D."/>
            <person name="Li X."/>
            <person name="Gu Z."/>
            <person name="Wei G."/>
            <person name="Gao Z."/>
            <person name="Shao Z."/>
        </authorList>
    </citation>
    <scope>NUCLEOTIDE SEQUENCE [LARGE SCALE GENOMIC DNA]</scope>
    <source>
        <strain evidence="6 7">DS-2</strain>
    </source>
</reference>
<dbReference type="Pfam" id="PF00589">
    <property type="entry name" value="Phage_integrase"/>
    <property type="match status" value="1"/>
</dbReference>
<keyword evidence="2" id="KW-0229">DNA integration</keyword>
<dbReference type="InterPro" id="IPR011010">
    <property type="entry name" value="DNA_brk_join_enz"/>
</dbReference>
<dbReference type="GO" id="GO:0015074">
    <property type="term" value="P:DNA integration"/>
    <property type="evidence" value="ECO:0007669"/>
    <property type="project" value="UniProtKB-KW"/>
</dbReference>
<evidence type="ECO:0000256" key="1">
    <source>
        <dbReference type="ARBA" id="ARBA00008857"/>
    </source>
</evidence>
<keyword evidence="7" id="KW-1185">Reference proteome</keyword>
<dbReference type="CDD" id="cd00801">
    <property type="entry name" value="INT_P4_C"/>
    <property type="match status" value="1"/>
</dbReference>
<dbReference type="eggNOG" id="COG0582">
    <property type="taxonomic scope" value="Bacteria"/>
</dbReference>
<evidence type="ECO:0000259" key="5">
    <source>
        <dbReference type="PROSITE" id="PS51898"/>
    </source>
</evidence>
<proteinExistence type="inferred from homology"/>
<sequence length="389" mass="44287">MRAIHRLSAKAVENNPKGQYEDGGGLRLIKNSKNSGRWLFRFTVHKRRREMGLGSFPSVSLKQARELASKYREQIAEQIDPIKQREKDQRAAEKNMVLFKDVALDAFESKKAELRGDGKNGRWFSPLAIHVIPKLGSVPISEIDQIDIRNTLSPIWATKSETARQTLNRLNIVFRHAAALGLEVDLQAVDKAKALLGKQSTKVMHIPSMPWQEVPQFYGSLDESVISQLALKLLILTGLRSTPVRFLRYEYIDFKDKILTVPAELMKGREGSSDEFKVPLTAEAIRLITLAKKFEKNGYLFANSKDGVISDATMATFMKRAGLEYRPHGFRSSLRDWIAETTNTPHEIAEMMLAHKTDSKVVRAYRRTDYIDQRRELLNSWGEFLLSAE</sequence>
<dbReference type="AlphaFoldDB" id="W7QMF5"/>
<dbReference type="PROSITE" id="PS51898">
    <property type="entry name" value="TYR_RECOMBINASE"/>
    <property type="match status" value="1"/>
</dbReference>
<evidence type="ECO:0000256" key="2">
    <source>
        <dbReference type="ARBA" id="ARBA00022908"/>
    </source>
</evidence>
<gene>
    <name evidence="6" type="ORF">DS2_09232</name>
</gene>
<dbReference type="Proteomes" id="UP000019276">
    <property type="component" value="Unassembled WGS sequence"/>
</dbReference>
<dbReference type="PATRIC" id="fig|1328313.3.peg.1885"/>
<evidence type="ECO:0000256" key="3">
    <source>
        <dbReference type="ARBA" id="ARBA00023125"/>
    </source>
</evidence>
<comment type="caution">
    <text evidence="6">The sequence shown here is derived from an EMBL/GenBank/DDBJ whole genome shotgun (WGS) entry which is preliminary data.</text>
</comment>
<dbReference type="PANTHER" id="PTHR30629:SF6">
    <property type="entry name" value="PROPHAGE INTEGRASE INTA-RELATED"/>
    <property type="match status" value="1"/>
</dbReference>
<dbReference type="OrthoDB" id="9795573at2"/>